<dbReference type="AlphaFoldDB" id="A0A7Z7HSJ6"/>
<reference evidence="1" key="1">
    <citation type="submission" date="2017-03" db="EMBL/GenBank/DDBJ databases">
        <authorList>
            <consortium name="AG Boll"/>
        </authorList>
    </citation>
    <scope>NUCLEOTIDE SEQUENCE [LARGE SCALE GENOMIC DNA]</scope>
    <source>
        <strain evidence="1">Chol</strain>
    </source>
</reference>
<evidence type="ECO:0000313" key="2">
    <source>
        <dbReference type="Proteomes" id="UP000242886"/>
    </source>
</evidence>
<gene>
    <name evidence="1" type="ORF">SDENCHOL_20950</name>
</gene>
<dbReference type="Proteomes" id="UP000242886">
    <property type="component" value="Chromosome SDENCHOL"/>
</dbReference>
<evidence type="ECO:0000313" key="1">
    <source>
        <dbReference type="EMBL" id="SMB30237.1"/>
    </source>
</evidence>
<protein>
    <submittedName>
        <fullName evidence="1">Uncharacterized protein</fullName>
    </submittedName>
</protein>
<proteinExistence type="predicted"/>
<name>A0A7Z7HSJ6_9PROT</name>
<keyword evidence="2" id="KW-1185">Reference proteome</keyword>
<accession>A0A7Z7HSJ6</accession>
<organism evidence="1 2">
    <name type="scientific">Sterolibacterium denitrificans</name>
    <dbReference type="NCBI Taxonomy" id="157592"/>
    <lineage>
        <taxon>Bacteria</taxon>
        <taxon>Pseudomonadati</taxon>
        <taxon>Pseudomonadota</taxon>
        <taxon>Betaproteobacteria</taxon>
        <taxon>Nitrosomonadales</taxon>
        <taxon>Sterolibacteriaceae</taxon>
        <taxon>Sterolibacterium</taxon>
    </lineage>
</organism>
<dbReference type="EMBL" id="LT837803">
    <property type="protein sequence ID" value="SMB30237.1"/>
    <property type="molecule type" value="Genomic_DNA"/>
</dbReference>
<sequence>MRSDVLATVSLPQGNYPNKQNNIMSLAMQAKPVSDV</sequence>